<dbReference type="InterPro" id="IPR050659">
    <property type="entry name" value="Peptidase_M24B"/>
</dbReference>
<dbReference type="Gene3D" id="3.90.230.10">
    <property type="entry name" value="Creatinase/methionine aminopeptidase superfamily"/>
    <property type="match status" value="1"/>
</dbReference>
<organism evidence="3">
    <name type="scientific">marine metagenome</name>
    <dbReference type="NCBI Taxonomy" id="408172"/>
    <lineage>
        <taxon>unclassified sequences</taxon>
        <taxon>metagenomes</taxon>
        <taxon>ecological metagenomes</taxon>
    </lineage>
</organism>
<evidence type="ECO:0000313" key="3">
    <source>
        <dbReference type="EMBL" id="SVB07924.1"/>
    </source>
</evidence>
<feature type="domain" description="Creatinase N-terminal" evidence="2">
    <location>
        <begin position="61"/>
        <end position="198"/>
    </location>
</feature>
<dbReference type="Gene3D" id="3.40.350.10">
    <property type="entry name" value="Creatinase/prolidase N-terminal domain"/>
    <property type="match status" value="1"/>
</dbReference>
<dbReference type="Pfam" id="PF00557">
    <property type="entry name" value="Peptidase_M24"/>
    <property type="match status" value="1"/>
</dbReference>
<dbReference type="SUPFAM" id="SSF53092">
    <property type="entry name" value="Creatinase/prolidase N-terminal domain"/>
    <property type="match status" value="1"/>
</dbReference>
<sequence length="431" mass="46942">MISRRHFIGTSSTAAAGTALSRPAGLLAADTLQQSMPASITRLTSWADRAQPITTAERANRVEQARRLMREQGLSALALTGGTSMLYFTNIRWGGGERLFSVLIPVEGDAFVVCPAFEEDRAREQLALGPLEGATVYTWEEHQSPYERVAQGLRDQGVATGKVATEETMQFRFSNGIALAVPALDIVDATQVTAGCRGVKDEHELELMTLANEVTLTAYKAAYLAMEEGMTQQDFRELVSMAHDQLGFQGSAGVQTGEWSALPHGSVTRQVIREGTILLIDGGCGVEGYRSDLSRTFVLGAPTDKMKKVFEIEYQAQTAAFQKAAPGVPAEEVDAAARKVIEDAGYGPGYKYFTHRVGHGIGMDGHEWPYLVKNNKVPLKPGNTFSDEPGIYLPGEFGVRLEDCIYITDDGAKLFTPQSPSLEEPFANWEH</sequence>
<proteinExistence type="predicted"/>
<dbReference type="PANTHER" id="PTHR46112:SF3">
    <property type="entry name" value="AMINOPEPTIDASE YPDF"/>
    <property type="match status" value="1"/>
</dbReference>
<name>A0A382B2U0_9ZZZZ</name>
<feature type="domain" description="Peptidase M24" evidence="1">
    <location>
        <begin position="206"/>
        <end position="409"/>
    </location>
</feature>
<protein>
    <recommendedName>
        <fullName evidence="4">Peptidase M24 domain-containing protein</fullName>
    </recommendedName>
</protein>
<evidence type="ECO:0000259" key="2">
    <source>
        <dbReference type="Pfam" id="PF01321"/>
    </source>
</evidence>
<dbReference type="Pfam" id="PF01321">
    <property type="entry name" value="Creatinase_N"/>
    <property type="match status" value="1"/>
</dbReference>
<dbReference type="InterPro" id="IPR029149">
    <property type="entry name" value="Creatin/AminoP/Spt16_N"/>
</dbReference>
<dbReference type="InterPro" id="IPR000587">
    <property type="entry name" value="Creatinase_N"/>
</dbReference>
<evidence type="ECO:0000259" key="1">
    <source>
        <dbReference type="Pfam" id="PF00557"/>
    </source>
</evidence>
<gene>
    <name evidence="3" type="ORF">METZ01_LOCUS160778</name>
</gene>
<accession>A0A382B2U0</accession>
<dbReference type="SUPFAM" id="SSF55920">
    <property type="entry name" value="Creatinase/aminopeptidase"/>
    <property type="match status" value="1"/>
</dbReference>
<dbReference type="PROSITE" id="PS51318">
    <property type="entry name" value="TAT"/>
    <property type="match status" value="1"/>
</dbReference>
<dbReference type="AlphaFoldDB" id="A0A382B2U0"/>
<dbReference type="InterPro" id="IPR006311">
    <property type="entry name" value="TAT_signal"/>
</dbReference>
<dbReference type="InterPro" id="IPR036005">
    <property type="entry name" value="Creatinase/aminopeptidase-like"/>
</dbReference>
<dbReference type="EMBL" id="UINC01027892">
    <property type="protein sequence ID" value="SVB07924.1"/>
    <property type="molecule type" value="Genomic_DNA"/>
</dbReference>
<dbReference type="InterPro" id="IPR000994">
    <property type="entry name" value="Pept_M24"/>
</dbReference>
<evidence type="ECO:0008006" key="4">
    <source>
        <dbReference type="Google" id="ProtNLM"/>
    </source>
</evidence>
<dbReference type="PANTHER" id="PTHR46112">
    <property type="entry name" value="AMINOPEPTIDASE"/>
    <property type="match status" value="1"/>
</dbReference>
<reference evidence="3" key="1">
    <citation type="submission" date="2018-05" db="EMBL/GenBank/DDBJ databases">
        <authorList>
            <person name="Lanie J.A."/>
            <person name="Ng W.-L."/>
            <person name="Kazmierczak K.M."/>
            <person name="Andrzejewski T.M."/>
            <person name="Davidsen T.M."/>
            <person name="Wayne K.J."/>
            <person name="Tettelin H."/>
            <person name="Glass J.I."/>
            <person name="Rusch D."/>
            <person name="Podicherti R."/>
            <person name="Tsui H.-C.T."/>
            <person name="Winkler M.E."/>
        </authorList>
    </citation>
    <scope>NUCLEOTIDE SEQUENCE</scope>
</reference>